<evidence type="ECO:0000256" key="1">
    <source>
        <dbReference type="SAM" id="SignalP"/>
    </source>
</evidence>
<dbReference type="SUPFAM" id="SSF47781">
    <property type="entry name" value="RuvA domain 2-like"/>
    <property type="match status" value="1"/>
</dbReference>
<dbReference type="HOGENOM" id="CLU_024854_0_0_10"/>
<keyword evidence="3" id="KW-1185">Reference proteome</keyword>
<evidence type="ECO:0000313" key="2">
    <source>
        <dbReference type="EMBL" id="EFZ37975.1"/>
    </source>
</evidence>
<accession>E7RMJ4</accession>
<protein>
    <recommendedName>
        <fullName evidence="4">DNA-binding protein</fullName>
    </recommendedName>
</protein>
<gene>
    <name evidence="2" type="ORF">HMPREF0663_10344</name>
</gene>
<dbReference type="Proteomes" id="UP000005580">
    <property type="component" value="Unassembled WGS sequence"/>
</dbReference>
<evidence type="ECO:0008006" key="4">
    <source>
        <dbReference type="Google" id="ProtNLM"/>
    </source>
</evidence>
<feature type="chain" id="PRO_5003221515" description="DNA-binding protein" evidence="1">
    <location>
        <begin position="20"/>
        <end position="664"/>
    </location>
</feature>
<dbReference type="EMBL" id="AEPE02000002">
    <property type="protein sequence ID" value="EFZ37975.1"/>
    <property type="molecule type" value="Genomic_DNA"/>
</dbReference>
<name>E7RMJ4_9BACT</name>
<dbReference type="STRING" id="28134.SAMN05444288_0516"/>
<evidence type="ECO:0000313" key="3">
    <source>
        <dbReference type="Proteomes" id="UP000005580"/>
    </source>
</evidence>
<feature type="signal peptide" evidence="1">
    <location>
        <begin position="1"/>
        <end position="19"/>
    </location>
</feature>
<dbReference type="eggNOG" id="COG1555">
    <property type="taxonomic scope" value="Bacteria"/>
</dbReference>
<dbReference type="InterPro" id="IPR010994">
    <property type="entry name" value="RuvA_2-like"/>
</dbReference>
<sequence length="664" mass="76480">MHRQFLLVGFFICSFAAFAQNKPDWETYYEQLTGLEDAEDASWEDVYDILSDLSEHKINLNTATREDLGRLIFLTDEQVEELSEYLYKYGPMRSLGELSMVESLDEPRRKLLACFVYLGEEHRQSFPSLANILKYGGNELAASVRLPLYERRGDRNGYLGYRYKHSFRYAYSYGQSMKFGVVGAQDAGEQFFSGRNSWGYDYYSFYLMLRDWGRMRAFVAGRYRLKFGMGLIMNTDYGFGKAAMLATLGRTNNSVRAHSSRSEGNYLQGVAATVGIFRGLDLTAFVSYRDIDATLTKDSSGIATIVKTGYHRTVSEMNRKHNATETLFGANMRYFRNGFHVSVTALNVVFDKPLCPDTRRIYQRYRPSGSRFWNIGADYGYASGKLSFNGEIATGDCHALATVNSLSFRLTSSLSLMALQRFYSYRYYSLFSRSFNDGGSVQGESGAYIGADWQVCRHLRLSAYTDYAYFPWARYRVSKASRSWDHLLSAVYQRRNITVTARYRLRNRQQDNDTHTLLIGKTEHRARLSFAFEDGTHWQCKTQIDGACCRCMHNSTGLMVTQNIGYRCRWLTLNGSFGYFNTDDYDSRVYSCERSPRYNFAFPVFFGEGIRYMLMAHAALSAKLHLYCKVGTTDYFDRNHISSSYQQIDRSSQTDVDMQVIWKF</sequence>
<keyword evidence="1" id="KW-0732">Signal</keyword>
<proteinExistence type="predicted"/>
<organism evidence="2 3">
    <name type="scientific">Hoylesella oralis ATCC 33269</name>
    <dbReference type="NCBI Taxonomy" id="873533"/>
    <lineage>
        <taxon>Bacteria</taxon>
        <taxon>Pseudomonadati</taxon>
        <taxon>Bacteroidota</taxon>
        <taxon>Bacteroidia</taxon>
        <taxon>Bacteroidales</taxon>
        <taxon>Prevotellaceae</taxon>
        <taxon>Hoylesella</taxon>
    </lineage>
</organism>
<dbReference type="AlphaFoldDB" id="E7RMJ4"/>
<reference evidence="2" key="1">
    <citation type="submission" date="2011-01" db="EMBL/GenBank/DDBJ databases">
        <authorList>
            <person name="Muzny D."/>
            <person name="Qin X."/>
            <person name="Buhay C."/>
            <person name="Dugan-Rocha S."/>
            <person name="Ding Y."/>
            <person name="Chen G."/>
            <person name="Hawes A."/>
            <person name="Holder M."/>
            <person name="Jhangiani S."/>
            <person name="Johnson A."/>
            <person name="Khan Z."/>
            <person name="Li Z."/>
            <person name="Liu W."/>
            <person name="Liu X."/>
            <person name="Perez L."/>
            <person name="Shen H."/>
            <person name="Wang Q."/>
            <person name="Watt J."/>
            <person name="Xi L."/>
            <person name="Xin Y."/>
            <person name="Zhou J."/>
            <person name="Deng J."/>
            <person name="Jiang H."/>
            <person name="Liu Y."/>
            <person name="Qu J."/>
            <person name="Song X.-Z."/>
            <person name="Zhang L."/>
            <person name="Villasana D."/>
            <person name="Johnson A."/>
            <person name="Liu J."/>
            <person name="Liyanage D."/>
            <person name="Lorensuhewa L."/>
            <person name="Robinson T."/>
            <person name="Song A."/>
            <person name="Song B.-B."/>
            <person name="Dinh H."/>
            <person name="Thornton R."/>
            <person name="Coyle M."/>
            <person name="Francisco L."/>
            <person name="Jackson L."/>
            <person name="Javaid M."/>
            <person name="Korchina V."/>
            <person name="Kovar C."/>
            <person name="Mata R."/>
            <person name="Mathew T."/>
            <person name="Ngo R."/>
            <person name="Nguyen L."/>
            <person name="Nguyen N."/>
            <person name="Okwuonu G."/>
            <person name="Ongeri F."/>
            <person name="Pham C."/>
            <person name="Simmons D."/>
            <person name="Wilczek-Boney K."/>
            <person name="Hale W."/>
            <person name="Jakkamsetti A."/>
            <person name="Pham P."/>
            <person name="Ruth R."/>
            <person name="San Lucas F."/>
            <person name="Warren J."/>
            <person name="Zhang J."/>
            <person name="Zhao Z."/>
            <person name="Zhou C."/>
            <person name="Zhu D."/>
            <person name="Lee S."/>
            <person name="Bess C."/>
            <person name="Blankenburg K."/>
            <person name="Forbes L."/>
            <person name="Fu Q."/>
            <person name="Gubbala S."/>
            <person name="Hirani K."/>
            <person name="Jayaseelan J.C."/>
            <person name="Lara F."/>
            <person name="Munidasa M."/>
            <person name="Palculict T."/>
            <person name="Patil S."/>
            <person name="Pu L.-L."/>
            <person name="Saada N."/>
            <person name="Tang L."/>
            <person name="Weissenberger G."/>
            <person name="Zhu Y."/>
            <person name="Hemphill L."/>
            <person name="Shang Y."/>
            <person name="Youmans B."/>
            <person name="Ayvaz T."/>
            <person name="Ross M."/>
            <person name="Santibanez J."/>
            <person name="Aqrawi P."/>
            <person name="Gross S."/>
            <person name="Joshi V."/>
            <person name="Fowler G."/>
            <person name="Nazareth L."/>
            <person name="Reid J."/>
            <person name="Worley K."/>
            <person name="Petrosino J."/>
            <person name="Highlander S."/>
            <person name="Gibbs R."/>
        </authorList>
    </citation>
    <scope>NUCLEOTIDE SEQUENCE [LARGE SCALE GENOMIC DNA]</scope>
    <source>
        <strain evidence="2">ATCC 33269</strain>
    </source>
</reference>
<comment type="caution">
    <text evidence="2">The sequence shown here is derived from an EMBL/GenBank/DDBJ whole genome shotgun (WGS) entry which is preliminary data.</text>
</comment>
<dbReference type="RefSeq" id="WP_004369033.1">
    <property type="nucleotide sequence ID" value="NZ_GL833119.1"/>
</dbReference>